<sequence>MKAINDLRPILGLELTATPFVEGPRGGAVQNVIFDYSLAKAMEDGFVKEPAVVTRKDFTPAGKTTENIEQIKLEDGVRLHESVKVELETYAVQTGQPVVKPFVLVIARDTTHSKQLLELIQGDGFFEGRYKQRVIQVDSSKTGKEEDEMIERLLGWRAPRSRQKSLYTSTCSRKAGT</sequence>
<gene>
    <name evidence="1" type="ORF">J8F10_03650</name>
</gene>
<keyword evidence="2" id="KW-1185">Reference proteome</keyword>
<comment type="caution">
    <text evidence="1">The sequence shown here is derived from an EMBL/GenBank/DDBJ whole genome shotgun (WGS) entry which is preliminary data.</text>
</comment>
<organism evidence="1 2">
    <name type="scientific">Gemmata palustris</name>
    <dbReference type="NCBI Taxonomy" id="2822762"/>
    <lineage>
        <taxon>Bacteria</taxon>
        <taxon>Pseudomonadati</taxon>
        <taxon>Planctomycetota</taxon>
        <taxon>Planctomycetia</taxon>
        <taxon>Gemmatales</taxon>
        <taxon>Gemmataceae</taxon>
        <taxon>Gemmata</taxon>
    </lineage>
</organism>
<reference evidence="1 2" key="1">
    <citation type="submission" date="2021-04" db="EMBL/GenBank/DDBJ databases">
        <authorList>
            <person name="Ivanova A."/>
        </authorList>
    </citation>
    <scope>NUCLEOTIDE SEQUENCE [LARGE SCALE GENOMIC DNA]</scope>
    <source>
        <strain evidence="1 2">G18</strain>
    </source>
</reference>
<proteinExistence type="predicted"/>
<evidence type="ECO:0000313" key="1">
    <source>
        <dbReference type="EMBL" id="MBP3954385.1"/>
    </source>
</evidence>
<protein>
    <submittedName>
        <fullName evidence="1">Uncharacterized protein</fullName>
    </submittedName>
</protein>
<dbReference type="Proteomes" id="UP000676565">
    <property type="component" value="Unassembled WGS sequence"/>
</dbReference>
<dbReference type="EMBL" id="JAGKQQ010000001">
    <property type="protein sequence ID" value="MBP3954385.1"/>
    <property type="molecule type" value="Genomic_DNA"/>
</dbReference>
<name>A0ABS5BKZ5_9BACT</name>
<accession>A0ABS5BKZ5</accession>
<evidence type="ECO:0000313" key="2">
    <source>
        <dbReference type="Proteomes" id="UP000676565"/>
    </source>
</evidence>